<evidence type="ECO:0000313" key="2">
    <source>
        <dbReference type="EMBL" id="MFC4721189.1"/>
    </source>
</evidence>
<dbReference type="PANTHER" id="PTHR22916">
    <property type="entry name" value="GLYCOSYLTRANSFERASE"/>
    <property type="match status" value="1"/>
</dbReference>
<dbReference type="Proteomes" id="UP001595953">
    <property type="component" value="Unassembled WGS sequence"/>
</dbReference>
<dbReference type="PANTHER" id="PTHR22916:SF3">
    <property type="entry name" value="UDP-GLCNAC:BETAGAL BETA-1,3-N-ACETYLGLUCOSAMINYLTRANSFERASE-LIKE PROTEIN 1"/>
    <property type="match status" value="1"/>
</dbReference>
<dbReference type="SUPFAM" id="SSF53448">
    <property type="entry name" value="Nucleotide-diphospho-sugar transferases"/>
    <property type="match status" value="1"/>
</dbReference>
<proteinExistence type="predicted"/>
<dbReference type="Gene3D" id="3.90.550.10">
    <property type="entry name" value="Spore Coat Polysaccharide Biosynthesis Protein SpsA, Chain A"/>
    <property type="match status" value="1"/>
</dbReference>
<protein>
    <submittedName>
        <fullName evidence="2">Glycosyltransferase family 2 protein</fullName>
    </submittedName>
</protein>
<dbReference type="InterPro" id="IPR029044">
    <property type="entry name" value="Nucleotide-diphossugar_trans"/>
</dbReference>
<organism evidence="2 3">
    <name type="scientific">Geojedonia litorea</name>
    <dbReference type="NCBI Taxonomy" id="1268269"/>
    <lineage>
        <taxon>Bacteria</taxon>
        <taxon>Pseudomonadati</taxon>
        <taxon>Bacteroidota</taxon>
        <taxon>Flavobacteriia</taxon>
        <taxon>Flavobacteriales</taxon>
        <taxon>Flavobacteriaceae</taxon>
        <taxon>Geojedonia</taxon>
    </lineage>
</organism>
<reference evidence="3" key="1">
    <citation type="journal article" date="2019" name="Int. J. Syst. Evol. Microbiol.">
        <title>The Global Catalogue of Microorganisms (GCM) 10K type strain sequencing project: providing services to taxonomists for standard genome sequencing and annotation.</title>
        <authorList>
            <consortium name="The Broad Institute Genomics Platform"/>
            <consortium name="The Broad Institute Genome Sequencing Center for Infectious Disease"/>
            <person name="Wu L."/>
            <person name="Ma J."/>
        </authorList>
    </citation>
    <scope>NUCLEOTIDE SEQUENCE [LARGE SCALE GENOMIC DNA]</scope>
    <source>
        <strain evidence="3">CCUG 63682</strain>
    </source>
</reference>
<dbReference type="Pfam" id="PF00535">
    <property type="entry name" value="Glycos_transf_2"/>
    <property type="match status" value="1"/>
</dbReference>
<accession>A0ABV9N1P2</accession>
<keyword evidence="3" id="KW-1185">Reference proteome</keyword>
<dbReference type="RefSeq" id="WP_387960660.1">
    <property type="nucleotide sequence ID" value="NZ_JBHSGP010000005.1"/>
</dbReference>
<gene>
    <name evidence="2" type="ORF">ACFO5O_02565</name>
</gene>
<feature type="domain" description="Glycosyltransferase 2-like" evidence="1">
    <location>
        <begin position="6"/>
        <end position="132"/>
    </location>
</feature>
<dbReference type="InterPro" id="IPR001173">
    <property type="entry name" value="Glyco_trans_2-like"/>
</dbReference>
<sequence length="315" mass="37125">MYPLVSIIIPTYNRSRFIGEALDSIISQTYPHWECLVIDDGSTDDSESVIMSYCEKDLRIQYYKRPISRIKGANACRNYGLELSQGAYINWLDSDDLMHPDKLKLQIQVLENSNSSFCICQSLVFENSIDNILGLKSRQLITDTPFEDFIQQKLIIPIQAPVFNRTFLETHKYRFDEGLQAAQEWYFFARILFEHTKYAIVEQPLDYIRKHSNNISNTNSKNKNWHYFLARFQLYNDLKSKLSAESVDILYRYFLFFYKSFVRTGQFKHAIYVWRLCLIHVKPLRLQDHFYLITGCITYSLFRKGDGLLAKVSLL</sequence>
<name>A0ABV9N1P2_9FLAO</name>
<dbReference type="CDD" id="cd00761">
    <property type="entry name" value="Glyco_tranf_GTA_type"/>
    <property type="match status" value="1"/>
</dbReference>
<comment type="caution">
    <text evidence="2">The sequence shown here is derived from an EMBL/GenBank/DDBJ whole genome shotgun (WGS) entry which is preliminary data.</text>
</comment>
<dbReference type="EMBL" id="JBHSGP010000005">
    <property type="protein sequence ID" value="MFC4721189.1"/>
    <property type="molecule type" value="Genomic_DNA"/>
</dbReference>
<evidence type="ECO:0000313" key="3">
    <source>
        <dbReference type="Proteomes" id="UP001595953"/>
    </source>
</evidence>
<evidence type="ECO:0000259" key="1">
    <source>
        <dbReference type="Pfam" id="PF00535"/>
    </source>
</evidence>